<dbReference type="Proteomes" id="UP000270468">
    <property type="component" value="Unassembled WGS sequence"/>
</dbReference>
<sequence>MADMQLREKMRTLADAVKHGEHVPERSKSMGLIVFLILFGIGMFVLLAFGIGLVMNGHPLGAVVSFIIVALLTYSVFKMMKADDIRDL</sequence>
<feature type="transmembrane region" description="Helical" evidence="1">
    <location>
        <begin position="32"/>
        <end position="54"/>
    </location>
</feature>
<keyword evidence="1" id="KW-0472">Membrane</keyword>
<evidence type="ECO:0000313" key="2">
    <source>
        <dbReference type="EMBL" id="VDC19357.1"/>
    </source>
</evidence>
<evidence type="ECO:0000256" key="1">
    <source>
        <dbReference type="SAM" id="Phobius"/>
    </source>
</evidence>
<dbReference type="EMBL" id="UXAV01000017">
    <property type="protein sequence ID" value="VDC19357.1"/>
    <property type="molecule type" value="Genomic_DNA"/>
</dbReference>
<keyword evidence="3" id="KW-1185">Reference proteome</keyword>
<feature type="transmembrane region" description="Helical" evidence="1">
    <location>
        <begin position="60"/>
        <end position="77"/>
    </location>
</feature>
<keyword evidence="1" id="KW-1133">Transmembrane helix</keyword>
<organism evidence="2 3">
    <name type="scientific">Filibacter tadaridae</name>
    <dbReference type="NCBI Taxonomy" id="2483811"/>
    <lineage>
        <taxon>Bacteria</taxon>
        <taxon>Bacillati</taxon>
        <taxon>Bacillota</taxon>
        <taxon>Bacilli</taxon>
        <taxon>Bacillales</taxon>
        <taxon>Caryophanaceae</taxon>
        <taxon>Filibacter</taxon>
    </lineage>
</organism>
<dbReference type="RefSeq" id="WP_124068743.1">
    <property type="nucleotide sequence ID" value="NZ_CBCRXF010000003.1"/>
</dbReference>
<keyword evidence="1" id="KW-0812">Transmembrane</keyword>
<evidence type="ECO:0000313" key="3">
    <source>
        <dbReference type="Proteomes" id="UP000270468"/>
    </source>
</evidence>
<reference evidence="2 3" key="1">
    <citation type="submission" date="2018-11" db="EMBL/GenBank/DDBJ databases">
        <authorList>
            <person name="Criscuolo A."/>
        </authorList>
    </citation>
    <scope>NUCLEOTIDE SEQUENCE [LARGE SCALE GENOMIC DNA]</scope>
    <source>
        <strain evidence="2">ATB-66</strain>
    </source>
</reference>
<name>A0A3P5WCF5_9BACL</name>
<gene>
    <name evidence="2" type="ORF">FILTAD_00294</name>
</gene>
<dbReference type="OrthoDB" id="2455028at2"/>
<dbReference type="AlphaFoldDB" id="A0A3P5WCF5"/>
<protein>
    <submittedName>
        <fullName evidence="2">Uncharacterized protein</fullName>
    </submittedName>
</protein>
<proteinExistence type="predicted"/>
<accession>A0A3P5WCF5</accession>